<proteinExistence type="predicted"/>
<dbReference type="Proteomes" id="UP001352263">
    <property type="component" value="Unassembled WGS sequence"/>
</dbReference>
<evidence type="ECO:0000313" key="1">
    <source>
        <dbReference type="EMBL" id="MEC4723071.1"/>
    </source>
</evidence>
<comment type="caution">
    <text evidence="1">The sequence shown here is derived from an EMBL/GenBank/DDBJ whole genome shotgun (WGS) entry which is preliminary data.</text>
</comment>
<dbReference type="EMBL" id="JAWIIV010000043">
    <property type="protein sequence ID" value="MEC4723071.1"/>
    <property type="molecule type" value="Genomic_DNA"/>
</dbReference>
<organism evidence="1 2">
    <name type="scientific">Noviherbaspirillum album</name>
    <dbReference type="NCBI Taxonomy" id="3080276"/>
    <lineage>
        <taxon>Bacteria</taxon>
        <taxon>Pseudomonadati</taxon>
        <taxon>Pseudomonadota</taxon>
        <taxon>Betaproteobacteria</taxon>
        <taxon>Burkholderiales</taxon>
        <taxon>Oxalobacteraceae</taxon>
        <taxon>Noviherbaspirillum</taxon>
    </lineage>
</organism>
<dbReference type="RefSeq" id="WP_326509694.1">
    <property type="nucleotide sequence ID" value="NZ_JAWIIV010000043.1"/>
</dbReference>
<reference evidence="1 2" key="1">
    <citation type="submission" date="2023-10" db="EMBL/GenBank/DDBJ databases">
        <title>Noviherbaspirillum sp. CPCC 100848 genome assembly.</title>
        <authorList>
            <person name="Li X.Y."/>
            <person name="Fang X.M."/>
        </authorList>
    </citation>
    <scope>NUCLEOTIDE SEQUENCE [LARGE SCALE GENOMIC DNA]</scope>
    <source>
        <strain evidence="1 2">CPCC 100848</strain>
    </source>
</reference>
<protein>
    <submittedName>
        <fullName evidence="1">Uncharacterized protein</fullName>
    </submittedName>
</protein>
<accession>A0ABU6JHE9</accession>
<sequence length="142" mass="16089">MTTDDRTKLISQLLALESPETRAPDAVEERSVWLWDRLANHLTPLIGQMGFESLYARAVHFSQSECQGLSAFTLGQETDFLQKLREDIRGLEHDTAERCTTILLNKFIELVTAMIGEALMGHILRSAWDEYSARYGTRGVSE</sequence>
<keyword evidence="2" id="KW-1185">Reference proteome</keyword>
<gene>
    <name evidence="1" type="ORF">RY831_28320</name>
</gene>
<name>A0ABU6JHE9_9BURK</name>
<evidence type="ECO:0000313" key="2">
    <source>
        <dbReference type="Proteomes" id="UP001352263"/>
    </source>
</evidence>